<keyword evidence="3 5" id="KW-0012">Acyltransferase</keyword>
<dbReference type="InterPro" id="IPR016039">
    <property type="entry name" value="Thiolase-like"/>
</dbReference>
<evidence type="ECO:0000256" key="3">
    <source>
        <dbReference type="ARBA" id="ARBA00023315"/>
    </source>
</evidence>
<name>A0A841PII0_9BACL</name>
<dbReference type="CDD" id="cd00751">
    <property type="entry name" value="thiolase"/>
    <property type="match status" value="1"/>
</dbReference>
<dbReference type="InterPro" id="IPR020616">
    <property type="entry name" value="Thiolase_N"/>
</dbReference>
<dbReference type="InterPro" id="IPR020613">
    <property type="entry name" value="Thiolase_CS"/>
</dbReference>
<dbReference type="PANTHER" id="PTHR43365:SF1">
    <property type="entry name" value="ACETYL-COA C-ACYLTRANSFERASE"/>
    <property type="match status" value="1"/>
</dbReference>
<keyword evidence="2 5" id="KW-0808">Transferase</keyword>
<evidence type="ECO:0000259" key="7">
    <source>
        <dbReference type="Pfam" id="PF02803"/>
    </source>
</evidence>
<dbReference type="PROSITE" id="PS00737">
    <property type="entry name" value="THIOLASE_2"/>
    <property type="match status" value="1"/>
</dbReference>
<evidence type="ECO:0000256" key="5">
    <source>
        <dbReference type="RuleBase" id="RU003557"/>
    </source>
</evidence>
<protein>
    <submittedName>
        <fullName evidence="8">Acetyl-CoA acyltransferase</fullName>
        <ecNumber evidence="8">2.3.1.16</ecNumber>
    </submittedName>
</protein>
<feature type="domain" description="Thiolase C-terminal" evidence="7">
    <location>
        <begin position="261"/>
        <end position="382"/>
    </location>
</feature>
<dbReference type="GO" id="GO:0003988">
    <property type="term" value="F:acetyl-CoA C-acyltransferase activity"/>
    <property type="evidence" value="ECO:0007669"/>
    <property type="project" value="UniProtKB-EC"/>
</dbReference>
<dbReference type="EC" id="2.3.1.16" evidence="8"/>
<feature type="active site" description="Proton acceptor" evidence="4">
    <location>
        <position position="339"/>
    </location>
</feature>
<dbReference type="PIRSF" id="PIRSF000429">
    <property type="entry name" value="Ac-CoA_Ac_transf"/>
    <property type="match status" value="1"/>
</dbReference>
<gene>
    <name evidence="8" type="ORF">HNR44_000498</name>
</gene>
<dbReference type="RefSeq" id="WP_184402531.1">
    <property type="nucleotide sequence ID" value="NZ_JACHHJ010000001.1"/>
</dbReference>
<organism evidence="8 9">
    <name type="scientific">Geomicrobium halophilum</name>
    <dbReference type="NCBI Taxonomy" id="549000"/>
    <lineage>
        <taxon>Bacteria</taxon>
        <taxon>Bacillati</taxon>
        <taxon>Bacillota</taxon>
        <taxon>Bacilli</taxon>
        <taxon>Bacillales</taxon>
        <taxon>Geomicrobium</taxon>
    </lineage>
</organism>
<dbReference type="PANTHER" id="PTHR43365">
    <property type="entry name" value="BLR7806 PROTEIN"/>
    <property type="match status" value="1"/>
</dbReference>
<dbReference type="Gene3D" id="3.40.47.10">
    <property type="match status" value="1"/>
</dbReference>
<feature type="domain" description="Thiolase N-terminal" evidence="6">
    <location>
        <begin position="5"/>
        <end position="253"/>
    </location>
</feature>
<dbReference type="SUPFAM" id="SSF53901">
    <property type="entry name" value="Thiolase-like"/>
    <property type="match status" value="2"/>
</dbReference>
<comment type="similarity">
    <text evidence="1 5">Belongs to the thiolase-like superfamily. Thiolase family.</text>
</comment>
<feature type="active site" description="Acyl-thioester intermediate" evidence="4">
    <location>
        <position position="89"/>
    </location>
</feature>
<proteinExistence type="inferred from homology"/>
<dbReference type="Pfam" id="PF00108">
    <property type="entry name" value="Thiolase_N"/>
    <property type="match status" value="1"/>
</dbReference>
<dbReference type="FunFam" id="3.40.47.10:FF:000010">
    <property type="entry name" value="Acetyl-CoA acetyltransferase (Thiolase)"/>
    <property type="match status" value="1"/>
</dbReference>
<dbReference type="EMBL" id="JACHHJ010000001">
    <property type="protein sequence ID" value="MBB6448549.1"/>
    <property type="molecule type" value="Genomic_DNA"/>
</dbReference>
<keyword evidence="9" id="KW-1185">Reference proteome</keyword>
<dbReference type="InterPro" id="IPR002155">
    <property type="entry name" value="Thiolase"/>
</dbReference>
<accession>A0A841PII0</accession>
<dbReference type="NCBIfam" id="TIGR01930">
    <property type="entry name" value="AcCoA-C-Actrans"/>
    <property type="match status" value="1"/>
</dbReference>
<evidence type="ECO:0000313" key="9">
    <source>
        <dbReference type="Proteomes" id="UP000568839"/>
    </source>
</evidence>
<evidence type="ECO:0000313" key="8">
    <source>
        <dbReference type="EMBL" id="MBB6448549.1"/>
    </source>
</evidence>
<evidence type="ECO:0000256" key="1">
    <source>
        <dbReference type="ARBA" id="ARBA00010982"/>
    </source>
</evidence>
<feature type="active site" description="Proton acceptor" evidence="4">
    <location>
        <position position="369"/>
    </location>
</feature>
<evidence type="ECO:0000256" key="4">
    <source>
        <dbReference type="PIRSR" id="PIRSR000429-1"/>
    </source>
</evidence>
<dbReference type="InterPro" id="IPR020617">
    <property type="entry name" value="Thiolase_C"/>
</dbReference>
<dbReference type="Pfam" id="PF02803">
    <property type="entry name" value="Thiolase_C"/>
    <property type="match status" value="1"/>
</dbReference>
<sequence>MREAVIVEAVRTPVGKKKGQLSHMRADDLAAKPLKEIVQRTGIDPIEIEDIIYGCVSQVGEQAFDVARVASLIADYPMEVPGTTIDRQCGSSQQAVHFASQAIISGDMDVVVAGGIENMSRVPMGSNMQGVSLSDELTSRYEMINQGLSAERIADEWSISRSQLDEFALESHEKAVVAQKEGRFDQEIMSLKTPMPAPLKEEEMTYDEGPRDNTSLAKLRELSSPFREGGNIHAGNSSQISDGAAALLLMSREKAHKLGLKPRFRVLARSVVGSDPTLMLTGPIPATEKVLKKAGLTIKDIDFFEVNEAFASVPLAWLAETGARPTRLNPNGGAIALGHPLGASGARLMTTLIHELEHTGGRYGLQTMCEGHGMANATIIERID</sequence>
<dbReference type="Proteomes" id="UP000568839">
    <property type="component" value="Unassembled WGS sequence"/>
</dbReference>
<evidence type="ECO:0000256" key="2">
    <source>
        <dbReference type="ARBA" id="ARBA00022679"/>
    </source>
</evidence>
<reference evidence="8 9" key="1">
    <citation type="submission" date="2020-08" db="EMBL/GenBank/DDBJ databases">
        <title>Genomic Encyclopedia of Type Strains, Phase IV (KMG-IV): sequencing the most valuable type-strain genomes for metagenomic binning, comparative biology and taxonomic classification.</title>
        <authorList>
            <person name="Goeker M."/>
        </authorList>
    </citation>
    <scope>NUCLEOTIDE SEQUENCE [LARGE SCALE GENOMIC DNA]</scope>
    <source>
        <strain evidence="8 9">DSM 21769</strain>
    </source>
</reference>
<comment type="caution">
    <text evidence="8">The sequence shown here is derived from an EMBL/GenBank/DDBJ whole genome shotgun (WGS) entry which is preliminary data.</text>
</comment>
<dbReference type="AlphaFoldDB" id="A0A841PII0"/>
<evidence type="ECO:0000259" key="6">
    <source>
        <dbReference type="Pfam" id="PF00108"/>
    </source>
</evidence>